<gene>
    <name evidence="14" type="ORF">RND81_07G182600</name>
</gene>
<proteinExistence type="inferred from homology"/>
<comment type="subcellular location">
    <subcellularLocation>
        <location evidence="1">Nucleus</location>
        <location evidence="1">Nucleolus</location>
    </subcellularLocation>
</comment>
<keyword evidence="7" id="KW-0238">DNA-binding</keyword>
<feature type="coiled-coil region" evidence="10">
    <location>
        <begin position="428"/>
        <end position="455"/>
    </location>
</feature>
<evidence type="ECO:0000256" key="1">
    <source>
        <dbReference type="ARBA" id="ARBA00004604"/>
    </source>
</evidence>
<dbReference type="GO" id="GO:0008270">
    <property type="term" value="F:zinc ion binding"/>
    <property type="evidence" value="ECO:0007669"/>
    <property type="project" value="UniProtKB-KW"/>
</dbReference>
<dbReference type="PANTHER" id="PTHR31576">
    <property type="entry name" value="TATA BOX-BINDING PROTEIN-ASSOCIATED FACTOR RNA POLYMERASE I SUBUNIT B"/>
    <property type="match status" value="1"/>
</dbReference>
<evidence type="ECO:0000256" key="7">
    <source>
        <dbReference type="ARBA" id="ARBA00023125"/>
    </source>
</evidence>
<keyword evidence="10" id="KW-0175">Coiled coil</keyword>
<comment type="similarity">
    <text evidence="2">Belongs to the RRN7/TAF1B family.</text>
</comment>
<keyword evidence="3" id="KW-0479">Metal-binding</keyword>
<dbReference type="InterPro" id="IPR048538">
    <property type="entry name" value="Rrn7_cyclin_C"/>
</dbReference>
<evidence type="ECO:0000256" key="3">
    <source>
        <dbReference type="ARBA" id="ARBA00022723"/>
    </source>
</evidence>
<evidence type="ECO:0000259" key="12">
    <source>
        <dbReference type="Pfam" id="PF20644"/>
    </source>
</evidence>
<evidence type="ECO:0008006" key="16">
    <source>
        <dbReference type="Google" id="ProtNLM"/>
    </source>
</evidence>
<feature type="compositionally biased region" description="Polar residues" evidence="11">
    <location>
        <begin position="560"/>
        <end position="571"/>
    </location>
</feature>
<keyword evidence="6" id="KW-0805">Transcription regulation</keyword>
<evidence type="ECO:0000256" key="6">
    <source>
        <dbReference type="ARBA" id="ARBA00023015"/>
    </source>
</evidence>
<dbReference type="EMBL" id="JBDFQZ010000007">
    <property type="protein sequence ID" value="KAK9707239.1"/>
    <property type="molecule type" value="Genomic_DNA"/>
</dbReference>
<feature type="compositionally biased region" description="Basic and acidic residues" evidence="11">
    <location>
        <begin position="550"/>
        <end position="559"/>
    </location>
</feature>
<evidence type="ECO:0000313" key="14">
    <source>
        <dbReference type="EMBL" id="KAK9707239.1"/>
    </source>
</evidence>
<keyword evidence="4" id="KW-0863">Zinc-finger</keyword>
<sequence length="688" mass="78496">MTDTNGDQLRCTTCHEVGCYFDDDGRFYCNNCNALVEDIVDNGDADEAFVDKGGGGGPTYVAHFTRCTPSVKPEPYDADYMGPNEPADFGNVPKEARFREEDYYKSIRLRYVLGVQLLVQYQCEKLVEEFKVHPIICGIAAEVWLRFVAAKRVFADVWADDVIKDSEAQEEKKYRVGSSFKYKNEPRNLYRERMAIIWCKSLKKTLPLSSSLAVSFLACHIAREAVLPTDIMRWAIEGKLPYFGAFPRIADSIKQIESTHQRPSITCPLEANYMFRPLRALSLQKLESLAASIAQTTGLNLPPVNFCAITSRYLKQLSLPAEKILPYACRIQEWAMPPELWLSANELRIPTRVSVMSILIVSVRILYNLNGFGKWETTLSAPTDDSFMDENTPGSEEFNLNDDAEPMPTSPTMDVDPEEASSSVHVFESDCAELLQNLEKKYDELNNSYEYSKDLPTYLQYCKDVVFAGLEPLYKDPDLIEELWDFYQKNREVVEASGEFEPDVHRKRPRDGNKQFDTSMENQNNIPADEPTVSLSANTIGSMFQEDGPDCSHRNDTRVTDSQPHQTSPSTKKYESSHSSRDIAIRHMKTDMEEHRFCYIPPRVKVKRLGYLHYNRKAAGDGCYTYVAHADYYILLRACAKVAQVDARVMHYSVLSLERRLGWIEKRLDECVQSCKISFENNLSNQNS</sequence>
<feature type="compositionally biased region" description="Polar residues" evidence="11">
    <location>
        <begin position="515"/>
        <end position="526"/>
    </location>
</feature>
<reference evidence="14" key="1">
    <citation type="submission" date="2024-03" db="EMBL/GenBank/DDBJ databases">
        <title>WGS assembly of Saponaria officinalis var. Norfolk2.</title>
        <authorList>
            <person name="Jenkins J."/>
            <person name="Shu S."/>
            <person name="Grimwood J."/>
            <person name="Barry K."/>
            <person name="Goodstein D."/>
            <person name="Schmutz J."/>
            <person name="Leebens-Mack J."/>
            <person name="Osbourn A."/>
        </authorList>
    </citation>
    <scope>NUCLEOTIDE SEQUENCE [LARGE SCALE GENOMIC DNA]</scope>
    <source>
        <strain evidence="14">JIC</strain>
    </source>
</reference>
<dbReference type="GO" id="GO:0001164">
    <property type="term" value="F:RNA polymerase I core promoter sequence-specific DNA binding"/>
    <property type="evidence" value="ECO:0007669"/>
    <property type="project" value="InterPro"/>
</dbReference>
<dbReference type="Pfam" id="PF20644">
    <property type="entry name" value="Rrn7_cyclin_N"/>
    <property type="match status" value="1"/>
</dbReference>
<comment type="caution">
    <text evidence="14">The sequence shown here is derived from an EMBL/GenBank/DDBJ whole genome shotgun (WGS) entry which is preliminary data.</text>
</comment>
<feature type="region of interest" description="Disordered" evidence="11">
    <location>
        <begin position="498"/>
        <end position="581"/>
    </location>
</feature>
<feature type="compositionally biased region" description="Basic and acidic residues" evidence="11">
    <location>
        <begin position="572"/>
        <end position="581"/>
    </location>
</feature>
<keyword evidence="9" id="KW-0539">Nucleus</keyword>
<evidence type="ECO:0000256" key="2">
    <source>
        <dbReference type="ARBA" id="ARBA00006899"/>
    </source>
</evidence>
<evidence type="ECO:0000259" key="13">
    <source>
        <dbReference type="Pfam" id="PF20645"/>
    </source>
</evidence>
<feature type="region of interest" description="Disordered" evidence="11">
    <location>
        <begin position="383"/>
        <end position="417"/>
    </location>
</feature>
<name>A0AAW1JSN8_SAPOF</name>
<organism evidence="14 15">
    <name type="scientific">Saponaria officinalis</name>
    <name type="common">Common soapwort</name>
    <name type="synonym">Lychnis saponaria</name>
    <dbReference type="NCBI Taxonomy" id="3572"/>
    <lineage>
        <taxon>Eukaryota</taxon>
        <taxon>Viridiplantae</taxon>
        <taxon>Streptophyta</taxon>
        <taxon>Embryophyta</taxon>
        <taxon>Tracheophyta</taxon>
        <taxon>Spermatophyta</taxon>
        <taxon>Magnoliopsida</taxon>
        <taxon>eudicotyledons</taxon>
        <taxon>Gunneridae</taxon>
        <taxon>Pentapetalae</taxon>
        <taxon>Caryophyllales</taxon>
        <taxon>Caryophyllaceae</taxon>
        <taxon>Caryophylleae</taxon>
        <taxon>Saponaria</taxon>
    </lineage>
</organism>
<keyword evidence="5" id="KW-0862">Zinc</keyword>
<dbReference type="Proteomes" id="UP001443914">
    <property type="component" value="Unassembled WGS sequence"/>
</dbReference>
<feature type="compositionally biased region" description="Polar residues" evidence="11">
    <location>
        <begin position="533"/>
        <end position="542"/>
    </location>
</feature>
<evidence type="ECO:0000256" key="4">
    <source>
        <dbReference type="ARBA" id="ARBA00022771"/>
    </source>
</evidence>
<feature type="domain" description="Rrn7/TAF1B C-terminal cyclin" evidence="13">
    <location>
        <begin position="285"/>
        <end position="388"/>
    </location>
</feature>
<dbReference type="PANTHER" id="PTHR31576:SF2">
    <property type="entry name" value="TATA BOX-BINDING PROTEIN-ASSOCIATED FACTOR RNA POLYMERASE I SUBUNIT B"/>
    <property type="match status" value="1"/>
</dbReference>
<evidence type="ECO:0000256" key="10">
    <source>
        <dbReference type="SAM" id="Coils"/>
    </source>
</evidence>
<evidence type="ECO:0000256" key="5">
    <source>
        <dbReference type="ARBA" id="ARBA00022833"/>
    </source>
</evidence>
<evidence type="ECO:0000256" key="11">
    <source>
        <dbReference type="SAM" id="MobiDB-lite"/>
    </source>
</evidence>
<keyword evidence="8" id="KW-0804">Transcription</keyword>
<protein>
    <recommendedName>
        <fullName evidence="16">TATA box-binding protein-associated factor RNA polymerase I subunit B</fullName>
    </recommendedName>
</protein>
<dbReference type="InterPro" id="IPR033599">
    <property type="entry name" value="TAF1B/Rrn7"/>
</dbReference>
<dbReference type="AlphaFoldDB" id="A0AAW1JSN8"/>
<accession>A0AAW1JSN8</accession>
<keyword evidence="15" id="KW-1185">Reference proteome</keyword>
<dbReference type="GO" id="GO:0042790">
    <property type="term" value="P:nucleolar large rRNA transcription by RNA polymerase I"/>
    <property type="evidence" value="ECO:0007669"/>
    <property type="project" value="TreeGrafter"/>
</dbReference>
<evidence type="ECO:0000313" key="15">
    <source>
        <dbReference type="Proteomes" id="UP001443914"/>
    </source>
</evidence>
<feature type="domain" description="Rrn7/TAF1B N-terminal cyclin" evidence="12">
    <location>
        <begin position="115"/>
        <end position="246"/>
    </location>
</feature>
<dbReference type="Pfam" id="PF20645">
    <property type="entry name" value="Rrn7_cyclin_C"/>
    <property type="match status" value="1"/>
</dbReference>
<dbReference type="InterPro" id="IPR048540">
    <property type="entry name" value="Rrn7_cyclin_N"/>
</dbReference>
<evidence type="ECO:0000256" key="8">
    <source>
        <dbReference type="ARBA" id="ARBA00023163"/>
    </source>
</evidence>
<evidence type="ECO:0000256" key="9">
    <source>
        <dbReference type="ARBA" id="ARBA00023242"/>
    </source>
</evidence>
<dbReference type="GO" id="GO:0070860">
    <property type="term" value="C:RNA polymerase I core factor complex"/>
    <property type="evidence" value="ECO:0007669"/>
    <property type="project" value="InterPro"/>
</dbReference>